<comment type="caution">
    <text evidence="2">The sequence shown here is derived from an EMBL/GenBank/DDBJ whole genome shotgun (WGS) entry which is preliminary data.</text>
</comment>
<feature type="compositionally biased region" description="Basic residues" evidence="1">
    <location>
        <begin position="46"/>
        <end position="57"/>
    </location>
</feature>
<dbReference type="EMBL" id="SPHZ02000009">
    <property type="protein sequence ID" value="KAF0897739.1"/>
    <property type="molecule type" value="Genomic_DNA"/>
</dbReference>
<dbReference type="Proteomes" id="UP000479710">
    <property type="component" value="Unassembled WGS sequence"/>
</dbReference>
<evidence type="ECO:0000256" key="1">
    <source>
        <dbReference type="SAM" id="MobiDB-lite"/>
    </source>
</evidence>
<feature type="region of interest" description="Disordered" evidence="1">
    <location>
        <begin position="44"/>
        <end position="73"/>
    </location>
</feature>
<dbReference type="AlphaFoldDB" id="A0A6G1CC12"/>
<sequence length="73" mass="7614">MPTSSRARLLSPPLPAPASSRCLLPAAASTSVAAFAPGRLSGLGRLLRRQPPGHHPRPPIQMMVVPSKSRPAS</sequence>
<name>A0A6G1CC12_9ORYZ</name>
<reference evidence="2 3" key="1">
    <citation type="submission" date="2019-11" db="EMBL/GenBank/DDBJ databases">
        <title>Whole genome sequence of Oryza granulata.</title>
        <authorList>
            <person name="Li W."/>
        </authorList>
    </citation>
    <scope>NUCLEOTIDE SEQUENCE [LARGE SCALE GENOMIC DNA]</scope>
    <source>
        <strain evidence="3">cv. Menghai</strain>
        <tissue evidence="2">Leaf</tissue>
    </source>
</reference>
<proteinExistence type="predicted"/>
<gene>
    <name evidence="2" type="ORF">E2562_000451</name>
</gene>
<accession>A0A6G1CC12</accession>
<protein>
    <submittedName>
        <fullName evidence="2">Uncharacterized protein</fullName>
    </submittedName>
</protein>
<evidence type="ECO:0000313" key="2">
    <source>
        <dbReference type="EMBL" id="KAF0897739.1"/>
    </source>
</evidence>
<organism evidence="2 3">
    <name type="scientific">Oryza meyeriana var. granulata</name>
    <dbReference type="NCBI Taxonomy" id="110450"/>
    <lineage>
        <taxon>Eukaryota</taxon>
        <taxon>Viridiplantae</taxon>
        <taxon>Streptophyta</taxon>
        <taxon>Embryophyta</taxon>
        <taxon>Tracheophyta</taxon>
        <taxon>Spermatophyta</taxon>
        <taxon>Magnoliopsida</taxon>
        <taxon>Liliopsida</taxon>
        <taxon>Poales</taxon>
        <taxon>Poaceae</taxon>
        <taxon>BOP clade</taxon>
        <taxon>Oryzoideae</taxon>
        <taxon>Oryzeae</taxon>
        <taxon>Oryzinae</taxon>
        <taxon>Oryza</taxon>
        <taxon>Oryza meyeriana</taxon>
    </lineage>
</organism>
<keyword evidence="3" id="KW-1185">Reference proteome</keyword>
<evidence type="ECO:0000313" key="3">
    <source>
        <dbReference type="Proteomes" id="UP000479710"/>
    </source>
</evidence>